<name>A0A2X3BEN5_9HELI</name>
<dbReference type="EMBL" id="UAWL01000006">
    <property type="protein sequence ID" value="SQB98244.1"/>
    <property type="molecule type" value="Genomic_DNA"/>
</dbReference>
<dbReference type="AlphaFoldDB" id="A0A2X3BEN5"/>
<evidence type="ECO:0000313" key="2">
    <source>
        <dbReference type="Proteomes" id="UP000250166"/>
    </source>
</evidence>
<protein>
    <submittedName>
        <fullName evidence="1">Uncharacterized protein</fullName>
    </submittedName>
</protein>
<dbReference type="Proteomes" id="UP000250166">
    <property type="component" value="Unassembled WGS sequence"/>
</dbReference>
<accession>A0A2X3BEN5</accession>
<reference evidence="1 2" key="1">
    <citation type="submission" date="2018-06" db="EMBL/GenBank/DDBJ databases">
        <authorList>
            <consortium name="Pathogen Informatics"/>
            <person name="Doyle S."/>
        </authorList>
    </citation>
    <scope>NUCLEOTIDE SEQUENCE [LARGE SCALE GENOMIC DNA]</scope>
    <source>
        <strain evidence="1 2">NCTC13102</strain>
    </source>
</reference>
<organism evidence="1 2">
    <name type="scientific">Helicobacter fennelliae</name>
    <dbReference type="NCBI Taxonomy" id="215"/>
    <lineage>
        <taxon>Bacteria</taxon>
        <taxon>Pseudomonadati</taxon>
        <taxon>Campylobacterota</taxon>
        <taxon>Epsilonproteobacteria</taxon>
        <taxon>Campylobacterales</taxon>
        <taxon>Helicobacteraceae</taxon>
        <taxon>Helicobacter</taxon>
    </lineage>
</organism>
<sequence length="75" mass="8669">MGYGNFLSNRASDFETSPKNINMQKKLIEIRMANKSEYNKRIIKKQNTAPIIETLKKTPLKKSKIFENLFSKACS</sequence>
<proteinExistence type="predicted"/>
<gene>
    <name evidence="1" type="ORF">NCTC13102_00701</name>
</gene>
<evidence type="ECO:0000313" key="1">
    <source>
        <dbReference type="EMBL" id="SQB98244.1"/>
    </source>
</evidence>